<reference evidence="1 2" key="1">
    <citation type="journal article" date="2016" name="Nat. Commun.">
        <title>Thousands of microbial genomes shed light on interconnected biogeochemical processes in an aquifer system.</title>
        <authorList>
            <person name="Anantharaman K."/>
            <person name="Brown C.T."/>
            <person name="Hug L.A."/>
            <person name="Sharon I."/>
            <person name="Castelle C.J."/>
            <person name="Probst A.J."/>
            <person name="Thomas B.C."/>
            <person name="Singh A."/>
            <person name="Wilkins M.J."/>
            <person name="Karaoz U."/>
            <person name="Brodie E.L."/>
            <person name="Williams K.H."/>
            <person name="Hubbard S.S."/>
            <person name="Banfield J.F."/>
        </authorList>
    </citation>
    <scope>NUCLEOTIDE SEQUENCE [LARGE SCALE GENOMIC DNA]</scope>
</reference>
<evidence type="ECO:0000313" key="1">
    <source>
        <dbReference type="EMBL" id="OGC80719.1"/>
    </source>
</evidence>
<sequence>MNLNKVPKQFCDNVLAARAKEYFVVGMLVGEAGTFYSLTPQHFKRLVQSLSHQLAGYEKEHGTIDTAWVPGVKSPIQTQDLKEGEGEK</sequence>
<comment type="caution">
    <text evidence="1">The sequence shown here is derived from an EMBL/GenBank/DDBJ whole genome shotgun (WGS) entry which is preliminary data.</text>
</comment>
<accession>A0A1F4XGA6</accession>
<organism evidence="1 2">
    <name type="scientific">Candidatus Adlerbacteria bacterium RIFCSPLOWO2_01_FULL_51_16</name>
    <dbReference type="NCBI Taxonomy" id="1797243"/>
    <lineage>
        <taxon>Bacteria</taxon>
        <taxon>Candidatus Adleribacteriota</taxon>
    </lineage>
</organism>
<protein>
    <submittedName>
        <fullName evidence="1">Uncharacterized protein</fullName>
    </submittedName>
</protein>
<dbReference type="STRING" id="1797243.A2943_02415"/>
<proteinExistence type="predicted"/>
<evidence type="ECO:0000313" key="2">
    <source>
        <dbReference type="Proteomes" id="UP000176185"/>
    </source>
</evidence>
<dbReference type="Proteomes" id="UP000176185">
    <property type="component" value="Unassembled WGS sequence"/>
</dbReference>
<name>A0A1F4XGA6_9BACT</name>
<gene>
    <name evidence="1" type="ORF">A2943_02415</name>
</gene>
<dbReference type="EMBL" id="MEWX01000014">
    <property type="protein sequence ID" value="OGC80719.1"/>
    <property type="molecule type" value="Genomic_DNA"/>
</dbReference>
<dbReference type="AlphaFoldDB" id="A0A1F4XGA6"/>